<dbReference type="NCBIfam" id="TIGR00912">
    <property type="entry name" value="2A0309"/>
    <property type="match status" value="1"/>
</dbReference>
<dbReference type="RefSeq" id="WP_035508077.1">
    <property type="nucleotide sequence ID" value="NZ_CCDH010000003.1"/>
</dbReference>
<feature type="transmembrane region" description="Helical" evidence="8">
    <location>
        <begin position="73"/>
        <end position="95"/>
    </location>
</feature>
<evidence type="ECO:0000256" key="7">
    <source>
        <dbReference type="ARBA" id="ARBA00023136"/>
    </source>
</evidence>
<proteinExistence type="inferred from homology"/>
<reference evidence="10" key="1">
    <citation type="submission" date="2014-03" db="EMBL/GenBank/DDBJ databases">
        <authorList>
            <person name="Urmite Genomes U."/>
        </authorList>
    </citation>
    <scope>NUCLEOTIDE SEQUENCE [LARGE SCALE GENOMIC DNA]</scope>
    <source>
        <strain evidence="10">HD-03</strain>
    </source>
</reference>
<gene>
    <name evidence="9" type="primary">yndE_2</name>
    <name evidence="9" type="ORF">BN983_01974</name>
</gene>
<keyword evidence="6 8" id="KW-1133">Transmembrane helix</keyword>
<evidence type="ECO:0000256" key="3">
    <source>
        <dbReference type="ARBA" id="ARBA00022448"/>
    </source>
</evidence>
<evidence type="ECO:0000256" key="1">
    <source>
        <dbReference type="ARBA" id="ARBA00004141"/>
    </source>
</evidence>
<feature type="transmembrane region" description="Helical" evidence="8">
    <location>
        <begin position="337"/>
        <end position="357"/>
    </location>
</feature>
<sequence length="364" mass="40207">MEKAKISGWQLFVLMLLFELGTAIVINPGLGAKKDAWLAVLLGMIIGLLLFVVYFVLYRLYPDLSLIGYGKKILGKYAGTGLGILYLFYFLYIAVRDLRDFGELLTASTYIYTPIFVINTIMILSVAFVLWHGLEVLARTGEFFFVILMMVGVVGTTLVLGSGQIDINQLRPILENGWKPVLSILPLTATFPFGEIIVFTMLLPYLNQPRLCLRAGLSAMSFGGILLTWVVAMDIAVLGIYVASRSAFPLLSAIGLIDMAGLFQRLDVAVVLTLIIGGFFKIAIFFYAALVSATELFKVKKYTSLIFPLSIVVLLSSMSVASNSVDHIKKGVELVPYYIHLPFQVGIPFILLAIALIRRHIKSN</sequence>
<evidence type="ECO:0000256" key="2">
    <source>
        <dbReference type="ARBA" id="ARBA00007998"/>
    </source>
</evidence>
<dbReference type="PANTHER" id="PTHR34975">
    <property type="entry name" value="SPORE GERMINATION PROTEIN A2"/>
    <property type="match status" value="1"/>
</dbReference>
<evidence type="ECO:0000313" key="9">
    <source>
        <dbReference type="EMBL" id="CDQ23723.1"/>
    </source>
</evidence>
<name>A0A024P4P8_9BACI</name>
<evidence type="ECO:0000313" key="10">
    <source>
        <dbReference type="Proteomes" id="UP000028868"/>
    </source>
</evidence>
<evidence type="ECO:0000256" key="4">
    <source>
        <dbReference type="ARBA" id="ARBA00022544"/>
    </source>
</evidence>
<protein>
    <submittedName>
        <fullName evidence="9">Spore germination protein YndE</fullName>
    </submittedName>
</protein>
<organism evidence="9 10">
    <name type="scientific">Halobacillus karajensis</name>
    <dbReference type="NCBI Taxonomy" id="195088"/>
    <lineage>
        <taxon>Bacteria</taxon>
        <taxon>Bacillati</taxon>
        <taxon>Bacillota</taxon>
        <taxon>Bacilli</taxon>
        <taxon>Bacillales</taxon>
        <taxon>Bacillaceae</taxon>
        <taxon>Halobacillus</taxon>
    </lineage>
</organism>
<evidence type="ECO:0000256" key="5">
    <source>
        <dbReference type="ARBA" id="ARBA00022692"/>
    </source>
</evidence>
<keyword evidence="5 8" id="KW-0812">Transmembrane</keyword>
<comment type="subcellular location">
    <subcellularLocation>
        <location evidence="1">Membrane</location>
        <topology evidence="1">Multi-pass membrane protein</topology>
    </subcellularLocation>
</comment>
<feature type="transmembrane region" description="Helical" evidence="8">
    <location>
        <begin position="268"/>
        <end position="290"/>
    </location>
</feature>
<evidence type="ECO:0000256" key="6">
    <source>
        <dbReference type="ARBA" id="ARBA00022989"/>
    </source>
</evidence>
<dbReference type="InterPro" id="IPR004761">
    <property type="entry name" value="Spore_GerAB"/>
</dbReference>
<dbReference type="GO" id="GO:0009847">
    <property type="term" value="P:spore germination"/>
    <property type="evidence" value="ECO:0007669"/>
    <property type="project" value="InterPro"/>
</dbReference>
<reference evidence="9 10" key="2">
    <citation type="submission" date="2014-05" db="EMBL/GenBank/DDBJ databases">
        <title>Draft genome sequence of Halobacillus karajensis HK-03.</title>
        <authorList>
            <person name="Khelaifia S."/>
            <person name="Croce O."/>
            <person name="Lagier J.C."/>
            <person name="Raoult D."/>
        </authorList>
    </citation>
    <scope>NUCLEOTIDE SEQUENCE [LARGE SCALE GENOMIC DNA]</scope>
    <source>
        <strain evidence="9 10">HD-03</strain>
    </source>
</reference>
<feature type="transmembrane region" description="Helical" evidence="8">
    <location>
        <begin position="12"/>
        <end position="30"/>
    </location>
</feature>
<accession>A0A024P4P8</accession>
<comment type="similarity">
    <text evidence="2">Belongs to the amino acid-polyamine-organocation (APC) superfamily. Spore germination protein (SGP) (TC 2.A.3.9) family.</text>
</comment>
<dbReference type="Proteomes" id="UP000028868">
    <property type="component" value="Unassembled WGS sequence"/>
</dbReference>
<feature type="transmembrane region" description="Helical" evidence="8">
    <location>
        <begin position="217"/>
        <end position="242"/>
    </location>
</feature>
<feature type="transmembrane region" description="Helical" evidence="8">
    <location>
        <begin position="110"/>
        <end position="131"/>
    </location>
</feature>
<comment type="caution">
    <text evidence="9">The sequence shown here is derived from an EMBL/GenBank/DDBJ whole genome shotgun (WGS) entry which is preliminary data.</text>
</comment>
<dbReference type="GO" id="GO:0016020">
    <property type="term" value="C:membrane"/>
    <property type="evidence" value="ECO:0007669"/>
    <property type="project" value="UniProtKB-SubCell"/>
</dbReference>
<feature type="transmembrane region" description="Helical" evidence="8">
    <location>
        <begin position="181"/>
        <end position="205"/>
    </location>
</feature>
<dbReference type="EMBL" id="CCDI010000002">
    <property type="protein sequence ID" value="CDQ23723.1"/>
    <property type="molecule type" value="Genomic_DNA"/>
</dbReference>
<feature type="transmembrane region" description="Helical" evidence="8">
    <location>
        <begin position="143"/>
        <end position="161"/>
    </location>
</feature>
<dbReference type="PANTHER" id="PTHR34975:SF2">
    <property type="entry name" value="SPORE GERMINATION PROTEIN A2"/>
    <property type="match status" value="1"/>
</dbReference>
<keyword evidence="3" id="KW-0813">Transport</keyword>
<evidence type="ECO:0000256" key="8">
    <source>
        <dbReference type="SAM" id="Phobius"/>
    </source>
</evidence>
<dbReference type="Pfam" id="PF03845">
    <property type="entry name" value="Spore_permease"/>
    <property type="match status" value="1"/>
</dbReference>
<dbReference type="AlphaFoldDB" id="A0A024P4P8"/>
<feature type="transmembrane region" description="Helical" evidence="8">
    <location>
        <begin position="36"/>
        <end position="61"/>
    </location>
</feature>
<keyword evidence="10" id="KW-1185">Reference proteome</keyword>
<keyword evidence="4" id="KW-0309">Germination</keyword>
<keyword evidence="7 8" id="KW-0472">Membrane</keyword>
<feature type="transmembrane region" description="Helical" evidence="8">
    <location>
        <begin position="302"/>
        <end position="325"/>
    </location>
</feature>